<dbReference type="AlphaFoldDB" id="A0A0D0CIN8"/>
<reference evidence="2" key="2">
    <citation type="submission" date="2015-01" db="EMBL/GenBank/DDBJ databases">
        <title>Evolutionary Origins and Diversification of the Mycorrhizal Mutualists.</title>
        <authorList>
            <consortium name="DOE Joint Genome Institute"/>
            <consortium name="Mycorrhizal Genomics Consortium"/>
            <person name="Kohler A."/>
            <person name="Kuo A."/>
            <person name="Nagy L.G."/>
            <person name="Floudas D."/>
            <person name="Copeland A."/>
            <person name="Barry K.W."/>
            <person name="Cichocki N."/>
            <person name="Veneault-Fourrey C."/>
            <person name="LaButti K."/>
            <person name="Lindquist E.A."/>
            <person name="Lipzen A."/>
            <person name="Lundell T."/>
            <person name="Morin E."/>
            <person name="Murat C."/>
            <person name="Riley R."/>
            <person name="Ohm R."/>
            <person name="Sun H."/>
            <person name="Tunlid A."/>
            <person name="Henrissat B."/>
            <person name="Grigoriev I.V."/>
            <person name="Hibbett D.S."/>
            <person name="Martin F."/>
        </authorList>
    </citation>
    <scope>NUCLEOTIDE SEQUENCE [LARGE SCALE GENOMIC DNA]</scope>
    <source>
        <strain evidence="2">Ve08.2h10</strain>
    </source>
</reference>
<dbReference type="HOGENOM" id="CLU_2801020_0_0_1"/>
<name>A0A0D0CIN8_9AGAM</name>
<dbReference type="EMBL" id="KN828386">
    <property type="protein sequence ID" value="KIK75038.1"/>
    <property type="molecule type" value="Genomic_DNA"/>
</dbReference>
<dbReference type="Proteomes" id="UP000054538">
    <property type="component" value="Unassembled WGS sequence"/>
</dbReference>
<accession>A0A0D0CIN8</accession>
<protein>
    <submittedName>
        <fullName evidence="1">Uncharacterized protein</fullName>
    </submittedName>
</protein>
<evidence type="ECO:0000313" key="1">
    <source>
        <dbReference type="EMBL" id="KIK75038.1"/>
    </source>
</evidence>
<evidence type="ECO:0000313" key="2">
    <source>
        <dbReference type="Proteomes" id="UP000054538"/>
    </source>
</evidence>
<reference evidence="1 2" key="1">
    <citation type="submission" date="2014-04" db="EMBL/GenBank/DDBJ databases">
        <authorList>
            <consortium name="DOE Joint Genome Institute"/>
            <person name="Kuo A."/>
            <person name="Kohler A."/>
            <person name="Jargeat P."/>
            <person name="Nagy L.G."/>
            <person name="Floudas D."/>
            <person name="Copeland A."/>
            <person name="Barry K.W."/>
            <person name="Cichocki N."/>
            <person name="Veneault-Fourrey C."/>
            <person name="LaButti K."/>
            <person name="Lindquist E.A."/>
            <person name="Lipzen A."/>
            <person name="Lundell T."/>
            <person name="Morin E."/>
            <person name="Murat C."/>
            <person name="Sun H."/>
            <person name="Tunlid A."/>
            <person name="Henrissat B."/>
            <person name="Grigoriev I.V."/>
            <person name="Hibbett D.S."/>
            <person name="Martin F."/>
            <person name="Nordberg H.P."/>
            <person name="Cantor M.N."/>
            <person name="Hua S.X."/>
        </authorList>
    </citation>
    <scope>NUCLEOTIDE SEQUENCE [LARGE SCALE GENOMIC DNA]</scope>
    <source>
        <strain evidence="1 2">Ve08.2h10</strain>
    </source>
</reference>
<dbReference type="InParanoid" id="A0A0D0CIN8"/>
<organism evidence="1 2">
    <name type="scientific">Paxillus rubicundulus Ve08.2h10</name>
    <dbReference type="NCBI Taxonomy" id="930991"/>
    <lineage>
        <taxon>Eukaryota</taxon>
        <taxon>Fungi</taxon>
        <taxon>Dikarya</taxon>
        <taxon>Basidiomycota</taxon>
        <taxon>Agaricomycotina</taxon>
        <taxon>Agaricomycetes</taxon>
        <taxon>Agaricomycetidae</taxon>
        <taxon>Boletales</taxon>
        <taxon>Paxilineae</taxon>
        <taxon>Paxillaceae</taxon>
        <taxon>Paxillus</taxon>
    </lineage>
</organism>
<sequence length="59" mass="6862">MPCWHYSLGPLGTPRFQFLDPPIAYHYISVLHITYSYILSYCTLGHPIHYGQLNPWANP</sequence>
<proteinExistence type="predicted"/>
<keyword evidence="2" id="KW-1185">Reference proteome</keyword>
<gene>
    <name evidence="1" type="ORF">PAXRUDRAFT_173981</name>
</gene>